<dbReference type="InterPro" id="IPR008271">
    <property type="entry name" value="Ser/Thr_kinase_AS"/>
</dbReference>
<dbReference type="PROSITE" id="PS50011">
    <property type="entry name" value="PROTEIN_KINASE_DOM"/>
    <property type="match status" value="1"/>
</dbReference>
<evidence type="ECO:0000313" key="5">
    <source>
        <dbReference type="EMBL" id="MEO2217534.1"/>
    </source>
</evidence>
<dbReference type="EMBL" id="JBDOJC010000001">
    <property type="protein sequence ID" value="MEO2217534.1"/>
    <property type="molecule type" value="Genomic_DNA"/>
</dbReference>
<dbReference type="PROSITE" id="PS00107">
    <property type="entry name" value="PROTEIN_KINASE_ATP"/>
    <property type="match status" value="1"/>
</dbReference>
<dbReference type="PROSITE" id="PS00108">
    <property type="entry name" value="PROTEIN_KINASE_ST"/>
    <property type="match status" value="1"/>
</dbReference>
<dbReference type="InterPro" id="IPR000719">
    <property type="entry name" value="Prot_kinase_dom"/>
</dbReference>
<evidence type="ECO:0000256" key="2">
    <source>
        <dbReference type="ARBA" id="ARBA00022840"/>
    </source>
</evidence>
<organism evidence="5 6">
    <name type="scientific">Chromobacterium vaccinii</name>
    <dbReference type="NCBI Taxonomy" id="1108595"/>
    <lineage>
        <taxon>Bacteria</taxon>
        <taxon>Pseudomonadati</taxon>
        <taxon>Pseudomonadota</taxon>
        <taxon>Betaproteobacteria</taxon>
        <taxon>Neisseriales</taxon>
        <taxon>Chromobacteriaceae</taxon>
        <taxon>Chromobacterium</taxon>
    </lineage>
</organism>
<dbReference type="Pfam" id="PF00069">
    <property type="entry name" value="Pkinase"/>
    <property type="match status" value="1"/>
</dbReference>
<dbReference type="SUPFAM" id="SSF56112">
    <property type="entry name" value="Protein kinase-like (PK-like)"/>
    <property type="match status" value="1"/>
</dbReference>
<dbReference type="SMART" id="SM00220">
    <property type="entry name" value="S_TKc"/>
    <property type="match status" value="1"/>
</dbReference>
<dbReference type="PANTHER" id="PTHR44167">
    <property type="entry name" value="OVARIAN-SPECIFIC SERINE/THREONINE-PROTEIN KINASE LOK-RELATED"/>
    <property type="match status" value="1"/>
</dbReference>
<evidence type="ECO:0000259" key="4">
    <source>
        <dbReference type="PROSITE" id="PS50011"/>
    </source>
</evidence>
<keyword evidence="5" id="KW-0418">Kinase</keyword>
<dbReference type="GO" id="GO:0016301">
    <property type="term" value="F:kinase activity"/>
    <property type="evidence" value="ECO:0007669"/>
    <property type="project" value="UniProtKB-KW"/>
</dbReference>
<sequence>MKIQGEIKPGKKLLDYCFIEILGEGGNGKVWKVSKGKSFYAMKVLTNVDAERYERFKREVAITERYYIEANLLPVIDKFLPEEKTTGAWYVMPIAEPMQKRVNGMRPEDIVRELINVAESLKIIHGYGISHRDVKPENILFYNGKLTLTDFGLVKYPNAEQITGNKKDIGAKFTMAPEMRRLANKADGIPADVYSFAKTLWIALTKEALGFDGQYSSNSTNGLAKHLDDLFIEPLEEFLVKCTDPDPKCRPSIIDAIKYLNGWLELTQNFHRKNRTQWLLLEKKIFPYAVPCNAEWTNIESIVSILQLVAGWRALNHMFYPDGGGNNIYSVGLAKEQDFIFLAPESSGRIVIVKPKKLSFESTSSNPIWNYFRLECIDIKPIDRSFVASEISMSEELVSLDNGSYYPGSYWWSDERPENIELPTGAELVSRFTSGIFLFCGTRSPYNLDSSTYDARHNRMGENEFRTYIHKQAFLHHKAIG</sequence>
<protein>
    <submittedName>
        <fullName evidence="5">Protein kinase</fullName>
    </submittedName>
</protein>
<comment type="caution">
    <text evidence="5">The sequence shown here is derived from an EMBL/GenBank/DDBJ whole genome shotgun (WGS) entry which is preliminary data.</text>
</comment>
<keyword evidence="2 3" id="KW-0067">ATP-binding</keyword>
<proteinExistence type="predicted"/>
<name>A0ABV0FBS8_9NEIS</name>
<dbReference type="Gene3D" id="1.10.510.10">
    <property type="entry name" value="Transferase(Phosphotransferase) domain 1"/>
    <property type="match status" value="1"/>
</dbReference>
<feature type="domain" description="Protein kinase" evidence="4">
    <location>
        <begin position="16"/>
        <end position="264"/>
    </location>
</feature>
<dbReference type="Proteomes" id="UP001455709">
    <property type="component" value="Unassembled WGS sequence"/>
</dbReference>
<keyword evidence="5" id="KW-0808">Transferase</keyword>
<dbReference type="InterPro" id="IPR017441">
    <property type="entry name" value="Protein_kinase_ATP_BS"/>
</dbReference>
<dbReference type="PANTHER" id="PTHR44167:SF24">
    <property type="entry name" value="SERINE_THREONINE-PROTEIN KINASE CHK2"/>
    <property type="match status" value="1"/>
</dbReference>
<dbReference type="InterPro" id="IPR011009">
    <property type="entry name" value="Kinase-like_dom_sf"/>
</dbReference>
<reference evidence="5 6" key="1">
    <citation type="submission" date="2024-05" db="EMBL/GenBank/DDBJ databases">
        <authorList>
            <person name="De Oliveira J.P."/>
            <person name="Noriler S.A."/>
            <person name="De Oliveira A.G."/>
            <person name="Sipoli D.S."/>
        </authorList>
    </citation>
    <scope>NUCLEOTIDE SEQUENCE [LARGE SCALE GENOMIC DNA]</scope>
    <source>
        <strain evidence="5 6">LABIM189</strain>
    </source>
</reference>
<dbReference type="Gene3D" id="3.30.200.20">
    <property type="entry name" value="Phosphorylase Kinase, domain 1"/>
    <property type="match status" value="1"/>
</dbReference>
<evidence type="ECO:0000256" key="3">
    <source>
        <dbReference type="PROSITE-ProRule" id="PRU10141"/>
    </source>
</evidence>
<gene>
    <name evidence="5" type="ORF">ABGV49_10750</name>
</gene>
<evidence type="ECO:0000256" key="1">
    <source>
        <dbReference type="ARBA" id="ARBA00022741"/>
    </source>
</evidence>
<dbReference type="RefSeq" id="WP_347370689.1">
    <property type="nucleotide sequence ID" value="NZ_JBDOJC010000001.1"/>
</dbReference>
<keyword evidence="1 3" id="KW-0547">Nucleotide-binding</keyword>
<evidence type="ECO:0000313" key="6">
    <source>
        <dbReference type="Proteomes" id="UP001455709"/>
    </source>
</evidence>
<accession>A0ABV0FBS8</accession>
<keyword evidence="6" id="KW-1185">Reference proteome</keyword>
<feature type="binding site" evidence="3">
    <location>
        <position position="43"/>
    </location>
    <ligand>
        <name>ATP</name>
        <dbReference type="ChEBI" id="CHEBI:30616"/>
    </ligand>
</feature>